<accession>A0A084QJ93</accession>
<evidence type="ECO:0000256" key="1">
    <source>
        <dbReference type="SAM" id="MobiDB-lite"/>
    </source>
</evidence>
<reference evidence="2 3" key="1">
    <citation type="journal article" date="2014" name="BMC Genomics">
        <title>Comparative genome sequencing reveals chemotype-specific gene clusters in the toxigenic black mold Stachybotrys.</title>
        <authorList>
            <person name="Semeiks J."/>
            <person name="Borek D."/>
            <person name="Otwinowski Z."/>
            <person name="Grishin N.V."/>
        </authorList>
    </citation>
    <scope>NUCLEOTIDE SEQUENCE [LARGE SCALE GENOMIC DNA]</scope>
    <source>
        <strain evidence="2 3">IBT 40285</strain>
    </source>
</reference>
<evidence type="ECO:0000313" key="3">
    <source>
        <dbReference type="Proteomes" id="UP000028524"/>
    </source>
</evidence>
<dbReference type="InParanoid" id="A0A084QJ93"/>
<dbReference type="HOGENOM" id="CLU_1518822_0_0_1"/>
<dbReference type="EMBL" id="KL660704">
    <property type="protein sequence ID" value="KFA64028.1"/>
    <property type="molecule type" value="Genomic_DNA"/>
</dbReference>
<feature type="region of interest" description="Disordered" evidence="1">
    <location>
        <begin position="1"/>
        <end position="20"/>
    </location>
</feature>
<name>A0A084QJ93_STAC4</name>
<proteinExistence type="predicted"/>
<gene>
    <name evidence="2" type="ORF">S40285_04230</name>
</gene>
<dbReference type="Proteomes" id="UP000028524">
    <property type="component" value="Unassembled WGS sequence"/>
</dbReference>
<protein>
    <submittedName>
        <fullName evidence="2">Uncharacterized protein</fullName>
    </submittedName>
</protein>
<evidence type="ECO:0000313" key="2">
    <source>
        <dbReference type="EMBL" id="KFA64028.1"/>
    </source>
</evidence>
<keyword evidence="3" id="KW-1185">Reference proteome</keyword>
<dbReference type="OrthoDB" id="69177at2759"/>
<dbReference type="AlphaFoldDB" id="A0A084QJ93"/>
<sequence>MPKRTAKQAAKPAASSLTKSVSWPPFKPRLPVLDLNLSLHPSSNKIALIPCFFPKSLCRDYVSFLKTLPLQTTPGRPKRGEAVRVNDRFQVDDPDFARRLWEDTGLREALLETEHANHLWCVNHPHPFRCTAHGRRPHWLAIMLLALRLCLGPESEAAVSRPAFHELLLHLRLMNTH</sequence>
<organism evidence="2 3">
    <name type="scientific">Stachybotrys chlorohalonatus (strain IBT 40285)</name>
    <dbReference type="NCBI Taxonomy" id="1283841"/>
    <lineage>
        <taxon>Eukaryota</taxon>
        <taxon>Fungi</taxon>
        <taxon>Dikarya</taxon>
        <taxon>Ascomycota</taxon>
        <taxon>Pezizomycotina</taxon>
        <taxon>Sordariomycetes</taxon>
        <taxon>Hypocreomycetidae</taxon>
        <taxon>Hypocreales</taxon>
        <taxon>Stachybotryaceae</taxon>
        <taxon>Stachybotrys</taxon>
    </lineage>
</organism>